<keyword evidence="2" id="KW-0547">Nucleotide-binding</keyword>
<dbReference type="PROSITE" id="PS00211">
    <property type="entry name" value="ABC_TRANSPORTER_1"/>
    <property type="match status" value="1"/>
</dbReference>
<dbReference type="InterPro" id="IPR003593">
    <property type="entry name" value="AAA+_ATPase"/>
</dbReference>
<proteinExistence type="predicted"/>
<dbReference type="InterPro" id="IPR050093">
    <property type="entry name" value="ABC_SmlMolc_Importer"/>
</dbReference>
<sequence>MLEIKNLSKKFQEKIIFEKFNLLVSKNEILAIVGPSGGGKTTLLRMLAGLEPIDQATISLNEEVYQLENQLFDQARFGFVFQDFQLFPHLSVLENLILSPIKTQKTTKKAAIEKAKQILEGLELQELASLYPYALSGGQKQRVALARAMMIDPEIICYDEPTSALDPALRDQVAELLLANKKRGATQIVVTHDLSFAEKVADKILQVNPRISAD</sequence>
<dbReference type="SUPFAM" id="SSF52540">
    <property type="entry name" value="P-loop containing nucleoside triphosphate hydrolases"/>
    <property type="match status" value="1"/>
</dbReference>
<feature type="domain" description="ABC transporter" evidence="4">
    <location>
        <begin position="2"/>
        <end position="214"/>
    </location>
</feature>
<organism evidence="5 6">
    <name type="scientific">Lactococcus taiwanensis</name>
    <dbReference type="NCBI Taxonomy" id="1151742"/>
    <lineage>
        <taxon>Bacteria</taxon>
        <taxon>Bacillati</taxon>
        <taxon>Bacillota</taxon>
        <taxon>Bacilli</taxon>
        <taxon>Lactobacillales</taxon>
        <taxon>Streptococcaceae</taxon>
        <taxon>Lactococcus</taxon>
    </lineage>
</organism>
<evidence type="ECO:0000256" key="1">
    <source>
        <dbReference type="ARBA" id="ARBA00022448"/>
    </source>
</evidence>
<evidence type="ECO:0000313" key="5">
    <source>
        <dbReference type="EMBL" id="QSE77201.1"/>
    </source>
</evidence>
<evidence type="ECO:0000313" key="6">
    <source>
        <dbReference type="Proteomes" id="UP000663608"/>
    </source>
</evidence>
<dbReference type="EMBL" id="CP070872">
    <property type="protein sequence ID" value="QSE77201.1"/>
    <property type="molecule type" value="Genomic_DNA"/>
</dbReference>
<dbReference type="PANTHER" id="PTHR42781">
    <property type="entry name" value="SPERMIDINE/PUTRESCINE IMPORT ATP-BINDING PROTEIN POTA"/>
    <property type="match status" value="1"/>
</dbReference>
<protein>
    <submittedName>
        <fullName evidence="5">Amino acid ABC transporter ATP-binding protein</fullName>
    </submittedName>
</protein>
<keyword evidence="1" id="KW-0813">Transport</keyword>
<dbReference type="InterPro" id="IPR003439">
    <property type="entry name" value="ABC_transporter-like_ATP-bd"/>
</dbReference>
<dbReference type="Gene3D" id="3.40.50.300">
    <property type="entry name" value="P-loop containing nucleotide triphosphate hydrolases"/>
    <property type="match status" value="1"/>
</dbReference>
<evidence type="ECO:0000259" key="4">
    <source>
        <dbReference type="PROSITE" id="PS50893"/>
    </source>
</evidence>
<dbReference type="GO" id="GO:0016887">
    <property type="term" value="F:ATP hydrolysis activity"/>
    <property type="evidence" value="ECO:0007669"/>
    <property type="project" value="InterPro"/>
</dbReference>
<dbReference type="GO" id="GO:0005524">
    <property type="term" value="F:ATP binding"/>
    <property type="evidence" value="ECO:0007669"/>
    <property type="project" value="UniProtKB-KW"/>
</dbReference>
<evidence type="ECO:0000256" key="2">
    <source>
        <dbReference type="ARBA" id="ARBA00022741"/>
    </source>
</evidence>
<dbReference type="SMART" id="SM00382">
    <property type="entry name" value="AAA"/>
    <property type="match status" value="1"/>
</dbReference>
<gene>
    <name evidence="5" type="ORF">JW886_02765</name>
</gene>
<accession>A0AA45QS92</accession>
<dbReference type="KEGG" id="lti:JW886_02765"/>
<keyword evidence="3 5" id="KW-0067">ATP-binding</keyword>
<dbReference type="Pfam" id="PF00005">
    <property type="entry name" value="ABC_tran"/>
    <property type="match status" value="1"/>
</dbReference>
<dbReference type="PANTHER" id="PTHR42781:SF9">
    <property type="entry name" value="AMINO ACID ABC TRANSPORTER, ATP-BINDING PROTEIN-RELATED"/>
    <property type="match status" value="1"/>
</dbReference>
<evidence type="ECO:0000256" key="3">
    <source>
        <dbReference type="ARBA" id="ARBA00022840"/>
    </source>
</evidence>
<reference evidence="5 6" key="1">
    <citation type="submission" date="2021-02" db="EMBL/GenBank/DDBJ databases">
        <title>Complete genome sequence of Lactococcus lactis strain K_LL004.</title>
        <authorList>
            <person name="Kim H.B."/>
        </authorList>
    </citation>
    <scope>NUCLEOTIDE SEQUENCE [LARGE SCALE GENOMIC DNA]</scope>
    <source>
        <strain evidence="5 6">K_LL004</strain>
    </source>
</reference>
<dbReference type="InterPro" id="IPR027417">
    <property type="entry name" value="P-loop_NTPase"/>
</dbReference>
<dbReference type="PROSITE" id="PS50893">
    <property type="entry name" value="ABC_TRANSPORTER_2"/>
    <property type="match status" value="1"/>
</dbReference>
<name>A0AA45QS92_9LACT</name>
<dbReference type="AlphaFoldDB" id="A0AA45QS92"/>
<dbReference type="Proteomes" id="UP000663608">
    <property type="component" value="Chromosome"/>
</dbReference>
<dbReference type="InterPro" id="IPR017871">
    <property type="entry name" value="ABC_transporter-like_CS"/>
</dbReference>
<keyword evidence="6" id="KW-1185">Reference proteome</keyword>
<dbReference type="RefSeq" id="WP_205872261.1">
    <property type="nucleotide sequence ID" value="NZ_CP070872.1"/>
</dbReference>